<dbReference type="Proteomes" id="UP000828048">
    <property type="component" value="Chromosome 9"/>
</dbReference>
<sequence length="355" mass="39620">MELVPGLPNDVALECLIRLPFDNFSEASSVCKGWKAEIQLPEFRRHRKSAGFTRSIMVLAQARVDPTTTPHVGKLLARQVYRLSLFDPDTGCGLDLPPVPGFSNGLPMFCHVAGVGPEIVVMGGCDPVTWQVSNAVFIYNFVSAMWRRGADIPGGQRIFFGCASDFDRMVYVAGGHDHMKNALRSAIMYDVAKDEWVQMPDMARERDECKAVFHRGKFHVIGGYPTANQGRFQKDAESFDVAMWRWDQVEEEFLDAATCPRTCVDGGDGRLYMCHERNVIAREGTTWQVVAGLPDAVANLAYVASWQGKLLVIGSAKFGEPHRVYLMDLKNFTWQKLESPEEYSGHVQSGCCLEI</sequence>
<dbReference type="EMBL" id="CM037159">
    <property type="protein sequence ID" value="KAH7867457.1"/>
    <property type="molecule type" value="Genomic_DNA"/>
</dbReference>
<protein>
    <submittedName>
        <fullName evidence="1">Uncharacterized protein</fullName>
    </submittedName>
</protein>
<organism evidence="1 2">
    <name type="scientific">Vaccinium darrowii</name>
    <dbReference type="NCBI Taxonomy" id="229202"/>
    <lineage>
        <taxon>Eukaryota</taxon>
        <taxon>Viridiplantae</taxon>
        <taxon>Streptophyta</taxon>
        <taxon>Embryophyta</taxon>
        <taxon>Tracheophyta</taxon>
        <taxon>Spermatophyta</taxon>
        <taxon>Magnoliopsida</taxon>
        <taxon>eudicotyledons</taxon>
        <taxon>Gunneridae</taxon>
        <taxon>Pentapetalae</taxon>
        <taxon>asterids</taxon>
        <taxon>Ericales</taxon>
        <taxon>Ericaceae</taxon>
        <taxon>Vaccinioideae</taxon>
        <taxon>Vaccinieae</taxon>
        <taxon>Vaccinium</taxon>
    </lineage>
</organism>
<evidence type="ECO:0000313" key="1">
    <source>
        <dbReference type="EMBL" id="KAH7867457.1"/>
    </source>
</evidence>
<accession>A0ACB7ZNI5</accession>
<gene>
    <name evidence="1" type="ORF">Vadar_033726</name>
</gene>
<name>A0ACB7ZNI5_9ERIC</name>
<evidence type="ECO:0000313" key="2">
    <source>
        <dbReference type="Proteomes" id="UP000828048"/>
    </source>
</evidence>
<comment type="caution">
    <text evidence="1">The sequence shown here is derived from an EMBL/GenBank/DDBJ whole genome shotgun (WGS) entry which is preliminary data.</text>
</comment>
<reference evidence="1 2" key="1">
    <citation type="journal article" date="2021" name="Hortic Res">
        <title>High-quality reference genome and annotation aids understanding of berry development for evergreen blueberry (Vaccinium darrowii).</title>
        <authorList>
            <person name="Yu J."/>
            <person name="Hulse-Kemp A.M."/>
            <person name="Babiker E."/>
            <person name="Staton M."/>
        </authorList>
    </citation>
    <scope>NUCLEOTIDE SEQUENCE [LARGE SCALE GENOMIC DNA]</scope>
    <source>
        <strain evidence="2">cv. NJ 8807/NJ 8810</strain>
        <tissue evidence="1">Young leaf</tissue>
    </source>
</reference>
<keyword evidence="2" id="KW-1185">Reference proteome</keyword>
<proteinExistence type="predicted"/>